<protein>
    <submittedName>
        <fullName evidence="7">Vitamin B6 photo-protection and homoeostasis</fullName>
    </submittedName>
</protein>
<evidence type="ECO:0000256" key="1">
    <source>
        <dbReference type="ARBA" id="ARBA00004370"/>
    </source>
</evidence>
<sequence>MAMLIDERDGSGTLVARYVSSKSGKDESGSRIDIINTNKRASIWQRGLNVFLPAGYPHSVTNDYLECDSLQAFSSSIAGLLSSRAVLIGVGVGDASASPTAALLLSVLQDSMGRIATILFAHQLGTSLEPECKMYRLAADVFNDCAMILDCLSPALPKIPRVILLSFSSVLRALCGVAAGSSKASLSAHFAKWGNLGELNAKDSSQETVISLVGMLAGTLVVAHVSSQFATWATLMLLLSIHIAMNHAAVRAVSLHTLNRQRANIVLSNFLANNGEVLTPEEVSSQERIFELDGVLRWKESKVLGRAKIGVSLASTSLASRHGMTGDRRIGTVMDMAKLADVYRHEEYMLWYEAVSRTAYIVLNVGASPTSQLKAWTHALWTAHRHAAVQATGDALDQMAASRLTEATLKDLSLQWSGCLERLKSSGWDTEVANLETVSGTRIQIHADLAAMSIGTGICYISHKRPPFEQMHAYENRRREIVMFVTCTASWDFVKVGCLIPGADPVQQIKSPSFAFTAVSQLFHDTADVVLSLAPSVVVGNWDGDRFG</sequence>
<evidence type="ECO:0000256" key="5">
    <source>
        <dbReference type="ARBA" id="ARBA00023136"/>
    </source>
</evidence>
<evidence type="ECO:0000256" key="4">
    <source>
        <dbReference type="ARBA" id="ARBA00022989"/>
    </source>
</evidence>
<dbReference type="PANTHER" id="PTHR12770">
    <property type="entry name" value="RUS1 FAMILY PROTEIN C16ORF58"/>
    <property type="match status" value="1"/>
</dbReference>
<dbReference type="Proteomes" id="UP000192927">
    <property type="component" value="Unassembled WGS sequence"/>
</dbReference>
<evidence type="ECO:0000256" key="2">
    <source>
        <dbReference type="ARBA" id="ARBA00007558"/>
    </source>
</evidence>
<keyword evidence="3" id="KW-0812">Transmembrane</keyword>
<dbReference type="Pfam" id="PF04884">
    <property type="entry name" value="UVB_sens_prot"/>
    <property type="match status" value="1"/>
</dbReference>
<proteinExistence type="inferred from homology"/>
<dbReference type="PANTHER" id="PTHR12770:SF31">
    <property type="entry name" value="RUS FAMILY MEMBER 1"/>
    <property type="match status" value="1"/>
</dbReference>
<keyword evidence="5" id="KW-0472">Membrane</keyword>
<evidence type="ECO:0000259" key="6">
    <source>
        <dbReference type="Pfam" id="PF04884"/>
    </source>
</evidence>
<accession>A0A1W5DBZ3</accession>
<organism evidence="7 8">
    <name type="scientific">Lasallia pustulata</name>
    <dbReference type="NCBI Taxonomy" id="136370"/>
    <lineage>
        <taxon>Eukaryota</taxon>
        <taxon>Fungi</taxon>
        <taxon>Dikarya</taxon>
        <taxon>Ascomycota</taxon>
        <taxon>Pezizomycotina</taxon>
        <taxon>Lecanoromycetes</taxon>
        <taxon>OSLEUM clade</taxon>
        <taxon>Umbilicariomycetidae</taxon>
        <taxon>Umbilicariales</taxon>
        <taxon>Umbilicariaceae</taxon>
        <taxon>Lasallia</taxon>
    </lineage>
</organism>
<name>A0A1W5DBZ3_9LECA</name>
<evidence type="ECO:0000313" key="8">
    <source>
        <dbReference type="Proteomes" id="UP000192927"/>
    </source>
</evidence>
<comment type="subcellular location">
    <subcellularLocation>
        <location evidence="1">Membrane</location>
    </subcellularLocation>
</comment>
<dbReference type="EMBL" id="FWEW01003696">
    <property type="protein sequence ID" value="SLM40399.1"/>
    <property type="molecule type" value="Genomic_DNA"/>
</dbReference>
<keyword evidence="4" id="KW-1133">Transmembrane helix</keyword>
<dbReference type="GO" id="GO:0016020">
    <property type="term" value="C:membrane"/>
    <property type="evidence" value="ECO:0007669"/>
    <property type="project" value="UniProtKB-SubCell"/>
</dbReference>
<reference evidence="8" key="1">
    <citation type="submission" date="2017-03" db="EMBL/GenBank/DDBJ databases">
        <authorList>
            <person name="Sharma R."/>
            <person name="Thines M."/>
        </authorList>
    </citation>
    <scope>NUCLEOTIDE SEQUENCE [LARGE SCALE GENOMIC DNA]</scope>
</reference>
<comment type="similarity">
    <text evidence="2">Belongs to the RUS1 family.</text>
</comment>
<keyword evidence="8" id="KW-1185">Reference proteome</keyword>
<dbReference type="AlphaFoldDB" id="A0A1W5DBZ3"/>
<feature type="domain" description="Protein root UVB sensitive/RUS" evidence="6">
    <location>
        <begin position="39"/>
        <end position="273"/>
    </location>
</feature>
<dbReference type="InterPro" id="IPR006968">
    <property type="entry name" value="RUS_fam"/>
</dbReference>
<evidence type="ECO:0000313" key="7">
    <source>
        <dbReference type="EMBL" id="SLM40399.1"/>
    </source>
</evidence>
<dbReference type="InterPro" id="IPR054549">
    <property type="entry name" value="UVB_sens_RUS_dom"/>
</dbReference>
<evidence type="ECO:0000256" key="3">
    <source>
        <dbReference type="ARBA" id="ARBA00022692"/>
    </source>
</evidence>